<proteinExistence type="predicted"/>
<evidence type="ECO:0000256" key="1">
    <source>
        <dbReference type="SAM" id="Phobius"/>
    </source>
</evidence>
<organism evidence="2 3">
    <name type="scientific">Luminiphilus syltensis NOR5-1B</name>
    <dbReference type="NCBI Taxonomy" id="565045"/>
    <lineage>
        <taxon>Bacteria</taxon>
        <taxon>Pseudomonadati</taxon>
        <taxon>Pseudomonadota</taxon>
        <taxon>Gammaproteobacteria</taxon>
        <taxon>Cellvibrionales</taxon>
        <taxon>Halieaceae</taxon>
        <taxon>Luminiphilus</taxon>
    </lineage>
</organism>
<reference evidence="3" key="1">
    <citation type="journal article" date="2013" name="BMC Microbiol.">
        <title>Taxonomy and evolution of bacteriochlorophyll a-containing members of the OM60/NOR5 clade of marine gammaproteobacteria: description of Luminiphilus syltensis gen. nov., sp. nov., reclassification of Haliea rubra as Pseudohaliea rubra gen. nov., comb. nov., and emendation of Chromatocurvus halotolerans.</title>
        <authorList>
            <person name="Spring S."/>
            <person name="Riedel T."/>
            <person name="Sproer C."/>
            <person name="Yan S."/>
            <person name="Harder J."/>
            <person name="Fuchs B.M."/>
        </authorList>
    </citation>
    <scope>NUCLEOTIDE SEQUENCE [LARGE SCALE GENOMIC DNA]</scope>
    <source>
        <strain evidence="3">NOR51-B</strain>
    </source>
</reference>
<keyword evidence="3" id="KW-1185">Reference proteome</keyword>
<gene>
    <name evidence="2" type="ORF">NOR51B_1588</name>
</gene>
<feature type="transmembrane region" description="Helical" evidence="1">
    <location>
        <begin position="91"/>
        <end position="113"/>
    </location>
</feature>
<sequence length="227" mass="24614">MNDPGFTVEGDVATIRFKHTGVFNNKTLAAVNCALDQVEANDDITLLVFTGEDKNFSQGYDLEFLASLPSTERRMEFVHRSMLMIGRLLRFPIPVTAAINGHAFGLGAMLVLAADYAAMRRDRGYFCLPEVDLEMTLTPRLNALVTHKMTPRAIRDTLLTGGRLGAEQAHAFGIIDAGCAGDAVLTTAIELAAPMRGKHRPTVGALKRGANLAVIDVIESTLPEKTM</sequence>
<name>B8KWN8_9GAMM</name>
<accession>B8KWN8</accession>
<keyword evidence="1" id="KW-1133">Transmembrane helix</keyword>
<dbReference type="OrthoDB" id="9807606at2"/>
<dbReference type="PANTHER" id="PTHR11941:SF75">
    <property type="entry name" value="ENOYL-COA HYDRATASE_ISOMERASE FAMILY PROTEIN"/>
    <property type="match status" value="1"/>
</dbReference>
<dbReference type="InterPro" id="IPR029045">
    <property type="entry name" value="ClpP/crotonase-like_dom_sf"/>
</dbReference>
<dbReference type="AlphaFoldDB" id="B8KWN8"/>
<dbReference type="PANTHER" id="PTHR11941">
    <property type="entry name" value="ENOYL-COA HYDRATASE-RELATED"/>
    <property type="match status" value="1"/>
</dbReference>
<dbReference type="Pfam" id="PF00378">
    <property type="entry name" value="ECH_1"/>
    <property type="match status" value="1"/>
</dbReference>
<dbReference type="CDD" id="cd06558">
    <property type="entry name" value="crotonase-like"/>
    <property type="match status" value="1"/>
</dbReference>
<keyword evidence="2" id="KW-0413">Isomerase</keyword>
<dbReference type="eggNOG" id="COG1024">
    <property type="taxonomic scope" value="Bacteria"/>
</dbReference>
<keyword evidence="1" id="KW-0472">Membrane</keyword>
<dbReference type="InterPro" id="IPR001753">
    <property type="entry name" value="Enoyl-CoA_hydra/iso"/>
</dbReference>
<dbReference type="GO" id="GO:0006635">
    <property type="term" value="P:fatty acid beta-oxidation"/>
    <property type="evidence" value="ECO:0007669"/>
    <property type="project" value="TreeGrafter"/>
</dbReference>
<dbReference type="GO" id="GO:0004165">
    <property type="term" value="F:delta(3)-delta(2)-enoyl-CoA isomerase activity"/>
    <property type="evidence" value="ECO:0007669"/>
    <property type="project" value="TreeGrafter"/>
</dbReference>
<dbReference type="Proteomes" id="UP000004699">
    <property type="component" value="Unassembled WGS sequence"/>
</dbReference>
<dbReference type="HOGENOM" id="CLU_009834_3_2_6"/>
<dbReference type="STRING" id="565045.NOR51B_1588"/>
<dbReference type="Gene3D" id="3.90.226.10">
    <property type="entry name" value="2-enoyl-CoA Hydratase, Chain A, domain 1"/>
    <property type="match status" value="1"/>
</dbReference>
<dbReference type="RefSeq" id="WP_009020387.1">
    <property type="nucleotide sequence ID" value="NZ_DS999411.1"/>
</dbReference>
<dbReference type="SUPFAM" id="SSF52096">
    <property type="entry name" value="ClpP/crotonase"/>
    <property type="match status" value="1"/>
</dbReference>
<protein>
    <submittedName>
        <fullName evidence="2">Putative enoyl-CoA hydratase/isomerase family protein</fullName>
    </submittedName>
</protein>
<evidence type="ECO:0000313" key="3">
    <source>
        <dbReference type="Proteomes" id="UP000004699"/>
    </source>
</evidence>
<keyword evidence="1" id="KW-0812">Transmembrane</keyword>
<evidence type="ECO:0000313" key="2">
    <source>
        <dbReference type="EMBL" id="EED35641.1"/>
    </source>
</evidence>
<dbReference type="EMBL" id="DS999411">
    <property type="protein sequence ID" value="EED35641.1"/>
    <property type="molecule type" value="Genomic_DNA"/>
</dbReference>